<dbReference type="SUPFAM" id="SSF103473">
    <property type="entry name" value="MFS general substrate transporter"/>
    <property type="match status" value="1"/>
</dbReference>
<feature type="region of interest" description="Disordered" evidence="7">
    <location>
        <begin position="280"/>
        <end position="302"/>
    </location>
</feature>
<proteinExistence type="inferred from homology"/>
<organism evidence="9 10">
    <name type="scientific">Pichia membranifaciens NRRL Y-2026</name>
    <dbReference type="NCBI Taxonomy" id="763406"/>
    <lineage>
        <taxon>Eukaryota</taxon>
        <taxon>Fungi</taxon>
        <taxon>Dikarya</taxon>
        <taxon>Ascomycota</taxon>
        <taxon>Saccharomycotina</taxon>
        <taxon>Pichiomycetes</taxon>
        <taxon>Pichiales</taxon>
        <taxon>Pichiaceae</taxon>
        <taxon>Pichia</taxon>
    </lineage>
</organism>
<evidence type="ECO:0000256" key="5">
    <source>
        <dbReference type="ARBA" id="ARBA00022989"/>
    </source>
</evidence>
<evidence type="ECO:0000256" key="3">
    <source>
        <dbReference type="ARBA" id="ARBA00022448"/>
    </source>
</evidence>
<feature type="transmembrane region" description="Helical" evidence="8">
    <location>
        <begin position="473"/>
        <end position="491"/>
    </location>
</feature>
<name>A0A1E3NN56_9ASCO</name>
<dbReference type="GeneID" id="30177523"/>
<keyword evidence="4 8" id="KW-0812">Transmembrane</keyword>
<feature type="transmembrane region" description="Helical" evidence="8">
    <location>
        <begin position="512"/>
        <end position="531"/>
    </location>
</feature>
<comment type="subcellular location">
    <subcellularLocation>
        <location evidence="1">Membrane</location>
        <topology evidence="1">Multi-pass membrane protein</topology>
    </subcellularLocation>
</comment>
<sequence length="560" mass="61692">MYFFETSERKRYAQVACAVVWCLFGAGPIFGFAALKPTLIDQGIYESVCDVTNQTDVSIAAHAPGLFTELLTSLSPVRADQLHTEGFVSKCTDQDLKLNMMFTVGAALTNVSALVIGRTLDSYGPRVCGLIGAFFLLLASVIFIYSKAILSLGIFDPYLVGYSLMALGGPFSYISSFQLSNAFPEKSGLILALLTGAFDTSSAVFLIYKKIYLSFPTFFTLETFYKFYLAVPLFIAVVQLLVMPVESYLTPPPELIPNPTDEQRALSIAAAQEEYIHNGMSQDHADDNDNTPLLPPTSTRRRSSLGDAYKSIYIEEEVEDATKSKTELSYSIFGILHSYSISYQFNSWWFKLICLFSTIQMLRLNYFVATVNSQYTYLLGSYQSANALNRLFDIALPLGGVVSIPFVGMFLDHFPTSIVLGALLGVSLLIGVLGVIKNSFLAGAVNVLIFVAYRPFFYTSISDYCAKVFGFETFGTVYGSIMTVAGLINFLQSVLDRLTHTKFNMNPIPLNLLLLAITVVIGTATVAYVTVQTHKYALMKFKGNTSSDDEETEAGNHDEN</sequence>
<dbReference type="Gene3D" id="1.20.1250.20">
    <property type="entry name" value="MFS general substrate transporter like domains"/>
    <property type="match status" value="1"/>
</dbReference>
<dbReference type="Pfam" id="PF07690">
    <property type="entry name" value="MFS_1"/>
    <property type="match status" value="1"/>
</dbReference>
<dbReference type="STRING" id="763406.A0A1E3NN56"/>
<accession>A0A1E3NN56</accession>
<feature type="transmembrane region" description="Helical" evidence="8">
    <location>
        <begin position="157"/>
        <end position="176"/>
    </location>
</feature>
<dbReference type="InterPro" id="IPR036259">
    <property type="entry name" value="MFS_trans_sf"/>
</dbReference>
<dbReference type="PANTHER" id="PTHR20772:SF2">
    <property type="entry name" value="PROTEIN FMP42"/>
    <property type="match status" value="1"/>
</dbReference>
<dbReference type="GO" id="GO:0022857">
    <property type="term" value="F:transmembrane transporter activity"/>
    <property type="evidence" value="ECO:0007669"/>
    <property type="project" value="InterPro"/>
</dbReference>
<gene>
    <name evidence="9" type="ORF">PICMEDRAFT_15472</name>
</gene>
<feature type="transmembrane region" description="Helical" evidence="8">
    <location>
        <begin position="443"/>
        <end position="461"/>
    </location>
</feature>
<keyword evidence="10" id="KW-1185">Reference proteome</keyword>
<keyword evidence="6 8" id="KW-0472">Membrane</keyword>
<evidence type="ECO:0000256" key="2">
    <source>
        <dbReference type="ARBA" id="ARBA00006595"/>
    </source>
</evidence>
<dbReference type="InterPro" id="IPR011701">
    <property type="entry name" value="MFS"/>
</dbReference>
<dbReference type="OrthoDB" id="330047at2759"/>
<evidence type="ECO:0000256" key="8">
    <source>
        <dbReference type="SAM" id="Phobius"/>
    </source>
</evidence>
<dbReference type="PANTHER" id="PTHR20772">
    <property type="entry name" value="PROTEIN FMP42"/>
    <property type="match status" value="1"/>
</dbReference>
<protein>
    <recommendedName>
        <fullName evidence="11">Nodulin-like domain-containing protein</fullName>
    </recommendedName>
</protein>
<feature type="transmembrane region" description="Helical" evidence="8">
    <location>
        <begin position="227"/>
        <end position="245"/>
    </location>
</feature>
<keyword evidence="3" id="KW-0813">Transport</keyword>
<feature type="transmembrane region" description="Helical" evidence="8">
    <location>
        <begin position="417"/>
        <end position="436"/>
    </location>
</feature>
<reference evidence="9 10" key="1">
    <citation type="journal article" date="2016" name="Proc. Natl. Acad. Sci. U.S.A.">
        <title>Comparative genomics of biotechnologically important yeasts.</title>
        <authorList>
            <person name="Riley R."/>
            <person name="Haridas S."/>
            <person name="Wolfe K.H."/>
            <person name="Lopes M.R."/>
            <person name="Hittinger C.T."/>
            <person name="Goeker M."/>
            <person name="Salamov A.A."/>
            <person name="Wisecaver J.H."/>
            <person name="Long T.M."/>
            <person name="Calvey C.H."/>
            <person name="Aerts A.L."/>
            <person name="Barry K.W."/>
            <person name="Choi C."/>
            <person name="Clum A."/>
            <person name="Coughlan A.Y."/>
            <person name="Deshpande S."/>
            <person name="Douglass A.P."/>
            <person name="Hanson S.J."/>
            <person name="Klenk H.-P."/>
            <person name="LaButti K.M."/>
            <person name="Lapidus A."/>
            <person name="Lindquist E.A."/>
            <person name="Lipzen A.M."/>
            <person name="Meier-Kolthoff J.P."/>
            <person name="Ohm R.A."/>
            <person name="Otillar R.P."/>
            <person name="Pangilinan J.L."/>
            <person name="Peng Y."/>
            <person name="Rokas A."/>
            <person name="Rosa C.A."/>
            <person name="Scheuner C."/>
            <person name="Sibirny A.A."/>
            <person name="Slot J.C."/>
            <person name="Stielow J.B."/>
            <person name="Sun H."/>
            <person name="Kurtzman C.P."/>
            <person name="Blackwell M."/>
            <person name="Grigoriev I.V."/>
            <person name="Jeffries T.W."/>
        </authorList>
    </citation>
    <scope>NUCLEOTIDE SEQUENCE [LARGE SCALE GENOMIC DNA]</scope>
    <source>
        <strain evidence="9 10">NRRL Y-2026</strain>
    </source>
</reference>
<feature type="transmembrane region" description="Helical" evidence="8">
    <location>
        <begin position="123"/>
        <end position="145"/>
    </location>
</feature>
<dbReference type="RefSeq" id="XP_019018653.1">
    <property type="nucleotide sequence ID" value="XM_019160836.1"/>
</dbReference>
<comment type="similarity">
    <text evidence="2">Belongs to the SLC43A transporter (TC 2.A.1.44) family.</text>
</comment>
<dbReference type="GO" id="GO:0000329">
    <property type="term" value="C:fungal-type vacuole membrane"/>
    <property type="evidence" value="ECO:0007669"/>
    <property type="project" value="TreeGrafter"/>
</dbReference>
<evidence type="ECO:0008006" key="11">
    <source>
        <dbReference type="Google" id="ProtNLM"/>
    </source>
</evidence>
<evidence type="ECO:0000256" key="6">
    <source>
        <dbReference type="ARBA" id="ARBA00023136"/>
    </source>
</evidence>
<dbReference type="InterPro" id="IPR052599">
    <property type="entry name" value="SLC43A_AATransporter"/>
</dbReference>
<dbReference type="Proteomes" id="UP000094455">
    <property type="component" value="Unassembled WGS sequence"/>
</dbReference>
<evidence type="ECO:0000313" key="10">
    <source>
        <dbReference type="Proteomes" id="UP000094455"/>
    </source>
</evidence>
<evidence type="ECO:0000313" key="9">
    <source>
        <dbReference type="EMBL" id="ODQ47540.1"/>
    </source>
</evidence>
<dbReference type="EMBL" id="KV454002">
    <property type="protein sequence ID" value="ODQ47540.1"/>
    <property type="molecule type" value="Genomic_DNA"/>
</dbReference>
<evidence type="ECO:0000256" key="7">
    <source>
        <dbReference type="SAM" id="MobiDB-lite"/>
    </source>
</evidence>
<keyword evidence="5 8" id="KW-1133">Transmembrane helix</keyword>
<evidence type="ECO:0000256" key="4">
    <source>
        <dbReference type="ARBA" id="ARBA00022692"/>
    </source>
</evidence>
<feature type="transmembrane region" description="Helical" evidence="8">
    <location>
        <begin position="12"/>
        <end position="35"/>
    </location>
</feature>
<evidence type="ECO:0000256" key="1">
    <source>
        <dbReference type="ARBA" id="ARBA00004141"/>
    </source>
</evidence>
<feature type="transmembrane region" description="Helical" evidence="8">
    <location>
        <begin position="390"/>
        <end position="411"/>
    </location>
</feature>
<dbReference type="AlphaFoldDB" id="A0A1E3NN56"/>
<feature type="transmembrane region" description="Helical" evidence="8">
    <location>
        <begin position="348"/>
        <end position="369"/>
    </location>
</feature>
<feature type="transmembrane region" description="Helical" evidence="8">
    <location>
        <begin position="188"/>
        <end position="207"/>
    </location>
</feature>